<proteinExistence type="predicted"/>
<accession>A0A8K0J8F5</accession>
<dbReference type="GO" id="GO:0003677">
    <property type="term" value="F:DNA binding"/>
    <property type="evidence" value="ECO:0007669"/>
    <property type="project" value="InterPro"/>
</dbReference>
<dbReference type="SUPFAM" id="SSF57701">
    <property type="entry name" value="Zn2/Cys6 DNA-binding domain"/>
    <property type="match status" value="1"/>
</dbReference>
<dbReference type="Gene3D" id="4.10.240.10">
    <property type="entry name" value="Zn(2)-C6 fungal-type DNA-binding domain"/>
    <property type="match status" value="1"/>
</dbReference>
<keyword evidence="1" id="KW-0479">Metal-binding</keyword>
<evidence type="ECO:0000256" key="3">
    <source>
        <dbReference type="SAM" id="MobiDB-lite"/>
    </source>
</evidence>
<name>A0A8K0J8F5_9HYPO</name>
<gene>
    <name evidence="5" type="ORF">E4U42_003161</name>
</gene>
<feature type="compositionally biased region" description="Polar residues" evidence="3">
    <location>
        <begin position="537"/>
        <end position="572"/>
    </location>
</feature>
<evidence type="ECO:0000259" key="4">
    <source>
        <dbReference type="PROSITE" id="PS50048"/>
    </source>
</evidence>
<dbReference type="SMART" id="SM00066">
    <property type="entry name" value="GAL4"/>
    <property type="match status" value="1"/>
</dbReference>
<protein>
    <recommendedName>
        <fullName evidence="4">Zn(2)-C6 fungal-type domain-containing protein</fullName>
    </recommendedName>
</protein>
<evidence type="ECO:0000313" key="5">
    <source>
        <dbReference type="EMBL" id="KAG5926566.1"/>
    </source>
</evidence>
<dbReference type="GO" id="GO:0000981">
    <property type="term" value="F:DNA-binding transcription factor activity, RNA polymerase II-specific"/>
    <property type="evidence" value="ECO:0007669"/>
    <property type="project" value="InterPro"/>
</dbReference>
<reference evidence="5" key="1">
    <citation type="journal article" date="2020" name="bioRxiv">
        <title>Whole genome comparisons of ergot fungi reveals the divergence and evolution of species within the genus Claviceps are the result of varying mechanisms driving genome evolution and host range expansion.</title>
        <authorList>
            <person name="Wyka S.A."/>
            <person name="Mondo S.J."/>
            <person name="Liu M."/>
            <person name="Dettman J."/>
            <person name="Nalam V."/>
            <person name="Broders K.D."/>
        </authorList>
    </citation>
    <scope>NUCLEOTIDE SEQUENCE</scope>
    <source>
        <strain evidence="5">CCC 489</strain>
    </source>
</reference>
<dbReference type="CDD" id="cd00067">
    <property type="entry name" value="GAL4"/>
    <property type="match status" value="1"/>
</dbReference>
<organism evidence="5 6">
    <name type="scientific">Claviceps africana</name>
    <dbReference type="NCBI Taxonomy" id="83212"/>
    <lineage>
        <taxon>Eukaryota</taxon>
        <taxon>Fungi</taxon>
        <taxon>Dikarya</taxon>
        <taxon>Ascomycota</taxon>
        <taxon>Pezizomycotina</taxon>
        <taxon>Sordariomycetes</taxon>
        <taxon>Hypocreomycetidae</taxon>
        <taxon>Hypocreales</taxon>
        <taxon>Clavicipitaceae</taxon>
        <taxon>Claviceps</taxon>
    </lineage>
</organism>
<dbReference type="Pfam" id="PF04082">
    <property type="entry name" value="Fungal_trans"/>
    <property type="match status" value="1"/>
</dbReference>
<evidence type="ECO:0000256" key="1">
    <source>
        <dbReference type="ARBA" id="ARBA00022723"/>
    </source>
</evidence>
<dbReference type="Pfam" id="PF00172">
    <property type="entry name" value="Zn_clus"/>
    <property type="match status" value="1"/>
</dbReference>
<dbReference type="InterPro" id="IPR036864">
    <property type="entry name" value="Zn2-C6_fun-type_DNA-bd_sf"/>
</dbReference>
<dbReference type="EMBL" id="SRPY01000256">
    <property type="protein sequence ID" value="KAG5926566.1"/>
    <property type="molecule type" value="Genomic_DNA"/>
</dbReference>
<dbReference type="PANTHER" id="PTHR31668:SF20">
    <property type="entry name" value="ZN(II)2CYS6 TRANSCRIPTION FACTOR (EUROFUNG)"/>
    <property type="match status" value="1"/>
</dbReference>
<dbReference type="GO" id="GO:0006351">
    <property type="term" value="P:DNA-templated transcription"/>
    <property type="evidence" value="ECO:0007669"/>
    <property type="project" value="InterPro"/>
</dbReference>
<feature type="domain" description="Zn(2)-C6 fungal-type" evidence="4">
    <location>
        <begin position="8"/>
        <end position="37"/>
    </location>
</feature>
<dbReference type="CDD" id="cd12148">
    <property type="entry name" value="fungal_TF_MHR"/>
    <property type="match status" value="1"/>
</dbReference>
<dbReference type="SMART" id="SM00906">
    <property type="entry name" value="Fungal_trans"/>
    <property type="match status" value="1"/>
</dbReference>
<comment type="caution">
    <text evidence="5">The sequence shown here is derived from an EMBL/GenBank/DDBJ whole genome shotgun (WGS) entry which is preliminary data.</text>
</comment>
<dbReference type="Proteomes" id="UP000811619">
    <property type="component" value="Unassembled WGS sequence"/>
</dbReference>
<sequence>MAQAVKRACDACHRRKVKCDGINPCRNCSSAQLSCTYNAIPQKKGPKGSRAKVISELRETQRQTSLSAKVQNRMNGVACPPAGASLAPTPGLLTSDLVKECAHFFFDNLYPQAPILERRQIEQQVLYMEQNRDAYCLLTSLCAFIMLQPGMSMPTGDPYNLDMVPGANIVSSQLLLEECLRVRKGYEYLDAITLNALATNFFLFGCYSGQEMHDKAWYYLREATTMIHMAGMNKEEHYMQFDAAESARRRRLYWLIFSTERAYAIQRQRPISLQATINLPTLADDASDPQAHQLNSFVMLINMFQPFDVAFTAAWNKTRGQLTSQYLSGLQKQLNALAQTYACQDSNFQDLHTNKQWLKNTVWQVTNGVVNGNNEDTISTFQYPVNMSRELLVNMASQFPVQVVDLLRSGLVEKLLELSLSMTEYLASQPASRDPFAAGPREHLNQLLAMVAVARNGDFRFLPLLMNKLSEILPRTTNPMLQNCPENANLANIDIFDGFGNAGMAQPPSQSMHMSLDGDYDRKFSAEEYDKKYAMSMTGNTPDSTTHSNHSNGSPSVPQQASSDMGSSFVGSPTIVSPAMDYHGMSGFMMNPIGNAGQSSDMTPGHQHMGHDGMSQGMNGMGPQAIRTQGMNAMNPLTGITQIPQRQDSFHMQAQPHVGAFPNLQRTSSGGRTSMVGMNPIGAAY</sequence>
<dbReference type="InterPro" id="IPR050797">
    <property type="entry name" value="Carb_Metab_Trans_Reg"/>
</dbReference>
<feature type="region of interest" description="Disordered" evidence="3">
    <location>
        <begin position="536"/>
        <end position="572"/>
    </location>
</feature>
<evidence type="ECO:0000313" key="6">
    <source>
        <dbReference type="Proteomes" id="UP000811619"/>
    </source>
</evidence>
<dbReference type="InterPro" id="IPR001138">
    <property type="entry name" value="Zn2Cys6_DnaBD"/>
</dbReference>
<dbReference type="OrthoDB" id="4132249at2759"/>
<dbReference type="PROSITE" id="PS50048">
    <property type="entry name" value="ZN2_CY6_FUNGAL_2"/>
    <property type="match status" value="1"/>
</dbReference>
<keyword evidence="2" id="KW-0539">Nucleus</keyword>
<dbReference type="GO" id="GO:0008270">
    <property type="term" value="F:zinc ion binding"/>
    <property type="evidence" value="ECO:0007669"/>
    <property type="project" value="InterPro"/>
</dbReference>
<evidence type="ECO:0000256" key="2">
    <source>
        <dbReference type="ARBA" id="ARBA00023242"/>
    </source>
</evidence>
<dbReference type="PROSITE" id="PS00463">
    <property type="entry name" value="ZN2_CY6_FUNGAL_1"/>
    <property type="match status" value="1"/>
</dbReference>
<dbReference type="PANTHER" id="PTHR31668">
    <property type="entry name" value="GLUCOSE TRANSPORT TRANSCRIPTION REGULATOR RGT1-RELATED-RELATED"/>
    <property type="match status" value="1"/>
</dbReference>
<keyword evidence="6" id="KW-1185">Reference proteome</keyword>
<dbReference type="InterPro" id="IPR007219">
    <property type="entry name" value="XnlR_reg_dom"/>
</dbReference>
<dbReference type="AlphaFoldDB" id="A0A8K0J8F5"/>